<proteinExistence type="predicted"/>
<dbReference type="EMBL" id="JAQOUE010000002">
    <property type="protein sequence ID" value="MDT7043745.1"/>
    <property type="molecule type" value="Genomic_DNA"/>
</dbReference>
<dbReference type="RefSeq" id="WP_313834338.1">
    <property type="nucleotide sequence ID" value="NZ_JAQOUE010000002.1"/>
</dbReference>
<feature type="signal peptide" evidence="2">
    <location>
        <begin position="1"/>
        <end position="22"/>
    </location>
</feature>
<dbReference type="InterPro" id="IPR011990">
    <property type="entry name" value="TPR-like_helical_dom_sf"/>
</dbReference>
<protein>
    <submittedName>
        <fullName evidence="3">Tetratricopeptide repeat protein</fullName>
    </submittedName>
</protein>
<accession>A0ABU3KB79</accession>
<name>A0ABU3KB79_9BACT</name>
<evidence type="ECO:0000256" key="2">
    <source>
        <dbReference type="SAM" id="SignalP"/>
    </source>
</evidence>
<keyword evidence="1" id="KW-0802">TPR repeat</keyword>
<gene>
    <name evidence="3" type="ORF">PPG34_15430</name>
</gene>
<evidence type="ECO:0000313" key="4">
    <source>
        <dbReference type="Proteomes" id="UP001250932"/>
    </source>
</evidence>
<keyword evidence="2" id="KW-0732">Signal</keyword>
<dbReference type="Gene3D" id="1.25.40.10">
    <property type="entry name" value="Tetratricopeptide repeat domain"/>
    <property type="match status" value="1"/>
</dbReference>
<feature type="chain" id="PRO_5045371715" evidence="2">
    <location>
        <begin position="23"/>
        <end position="122"/>
    </location>
</feature>
<evidence type="ECO:0000313" key="3">
    <source>
        <dbReference type="EMBL" id="MDT7043745.1"/>
    </source>
</evidence>
<reference evidence="3 4" key="1">
    <citation type="journal article" date="2023" name="ISME J.">
        <title>Cultivation and genomic characterization of novel and ubiquitous marine nitrite-oxidizing bacteria from the Nitrospirales.</title>
        <authorList>
            <person name="Mueller A.J."/>
            <person name="Daebeler A."/>
            <person name="Herbold C.W."/>
            <person name="Kirkegaard R.H."/>
            <person name="Daims H."/>
        </authorList>
    </citation>
    <scope>NUCLEOTIDE SEQUENCE [LARGE SCALE GENOMIC DNA]</scope>
    <source>
        <strain evidence="3 4">EB</strain>
    </source>
</reference>
<organism evidence="3 4">
    <name type="scientific">Candidatus Nitronereus thalassa</name>
    <dbReference type="NCBI Taxonomy" id="3020898"/>
    <lineage>
        <taxon>Bacteria</taxon>
        <taxon>Pseudomonadati</taxon>
        <taxon>Nitrospirota</taxon>
        <taxon>Nitrospiria</taxon>
        <taxon>Nitrospirales</taxon>
        <taxon>Nitrospiraceae</taxon>
        <taxon>Candidatus Nitronereus</taxon>
    </lineage>
</organism>
<sequence length="122" mass="13652">MNQNRTICYTLLLFFMMTSIGATSPSFVPLKTDSGSPAQRLNQSGIKAYQEGEWQKAQEHFLSAGQEAPQSAVVHYNLGLTLHKIEEHKDAAQHFQKAADLGTNNSHIQESQILKDHLEMLN</sequence>
<dbReference type="InterPro" id="IPR019734">
    <property type="entry name" value="TPR_rpt"/>
</dbReference>
<dbReference type="PROSITE" id="PS50005">
    <property type="entry name" value="TPR"/>
    <property type="match status" value="1"/>
</dbReference>
<comment type="caution">
    <text evidence="3">The sequence shown here is derived from an EMBL/GenBank/DDBJ whole genome shotgun (WGS) entry which is preliminary data.</text>
</comment>
<dbReference type="SUPFAM" id="SSF48452">
    <property type="entry name" value="TPR-like"/>
    <property type="match status" value="1"/>
</dbReference>
<dbReference type="SMART" id="SM00028">
    <property type="entry name" value="TPR"/>
    <property type="match status" value="2"/>
</dbReference>
<evidence type="ECO:0000256" key="1">
    <source>
        <dbReference type="PROSITE-ProRule" id="PRU00339"/>
    </source>
</evidence>
<feature type="repeat" description="TPR" evidence="1">
    <location>
        <begin position="72"/>
        <end position="105"/>
    </location>
</feature>
<dbReference type="Proteomes" id="UP001250932">
    <property type="component" value="Unassembled WGS sequence"/>
</dbReference>
<keyword evidence="4" id="KW-1185">Reference proteome</keyword>